<dbReference type="RefSeq" id="XP_007390672.1">
    <property type="nucleotide sequence ID" value="XM_007390610.1"/>
</dbReference>
<gene>
    <name evidence="2" type="ORF">PHACADRAFT_156470</name>
</gene>
<keyword evidence="3" id="KW-1185">Reference proteome</keyword>
<evidence type="ECO:0000313" key="2">
    <source>
        <dbReference type="EMBL" id="EKM61244.1"/>
    </source>
</evidence>
<feature type="region of interest" description="Disordered" evidence="1">
    <location>
        <begin position="27"/>
        <end position="108"/>
    </location>
</feature>
<reference evidence="2 3" key="1">
    <citation type="journal article" date="2012" name="BMC Genomics">
        <title>Comparative genomics of the white-rot fungi, Phanerochaete carnosa and P. chrysosporium, to elucidate the genetic basis of the distinct wood types they colonize.</title>
        <authorList>
            <person name="Suzuki H."/>
            <person name="MacDonald J."/>
            <person name="Syed K."/>
            <person name="Salamov A."/>
            <person name="Hori C."/>
            <person name="Aerts A."/>
            <person name="Henrissat B."/>
            <person name="Wiebenga A."/>
            <person name="vanKuyk P.A."/>
            <person name="Barry K."/>
            <person name="Lindquist E."/>
            <person name="LaButti K."/>
            <person name="Lapidus A."/>
            <person name="Lucas S."/>
            <person name="Coutinho P."/>
            <person name="Gong Y."/>
            <person name="Samejima M."/>
            <person name="Mahadevan R."/>
            <person name="Abou-Zaid M."/>
            <person name="de Vries R.P."/>
            <person name="Igarashi K."/>
            <person name="Yadav J.S."/>
            <person name="Grigoriev I.V."/>
            <person name="Master E.R."/>
        </authorList>
    </citation>
    <scope>NUCLEOTIDE SEQUENCE [LARGE SCALE GENOMIC DNA]</scope>
    <source>
        <strain evidence="2 3">HHB-10118-sp</strain>
    </source>
</reference>
<evidence type="ECO:0000256" key="1">
    <source>
        <dbReference type="SAM" id="MobiDB-lite"/>
    </source>
</evidence>
<dbReference type="HOGENOM" id="CLU_2197854_0_0_1"/>
<name>K5WPS2_PHACS</name>
<dbReference type="GeneID" id="18909043"/>
<dbReference type="KEGG" id="pco:PHACADRAFT_156470"/>
<dbReference type="AlphaFoldDB" id="K5WPS2"/>
<organism evidence="2 3">
    <name type="scientific">Phanerochaete carnosa (strain HHB-10118-sp)</name>
    <name type="common">White-rot fungus</name>
    <name type="synonym">Peniophora carnosa</name>
    <dbReference type="NCBI Taxonomy" id="650164"/>
    <lineage>
        <taxon>Eukaryota</taxon>
        <taxon>Fungi</taxon>
        <taxon>Dikarya</taxon>
        <taxon>Basidiomycota</taxon>
        <taxon>Agaricomycotina</taxon>
        <taxon>Agaricomycetes</taxon>
        <taxon>Polyporales</taxon>
        <taxon>Phanerochaetaceae</taxon>
        <taxon>Phanerochaete</taxon>
    </lineage>
</organism>
<evidence type="ECO:0000313" key="3">
    <source>
        <dbReference type="Proteomes" id="UP000008370"/>
    </source>
</evidence>
<dbReference type="InParanoid" id="K5WPS2"/>
<proteinExistence type="predicted"/>
<sequence>MSWVSCEYDAELLSSIEHLTKLKKKQARTVSAGKRQASRTARSVRRAIGHTGSNGVAVEGERQPTPGAASVARPHDSSTTSCIPHAHARCSPTHQTDFPADTNHDRGP</sequence>
<dbReference type="EMBL" id="JH930468">
    <property type="protein sequence ID" value="EKM61244.1"/>
    <property type="molecule type" value="Genomic_DNA"/>
</dbReference>
<protein>
    <submittedName>
        <fullName evidence="2">Uncharacterized protein</fullName>
    </submittedName>
</protein>
<accession>K5WPS2</accession>
<dbReference type="Proteomes" id="UP000008370">
    <property type="component" value="Unassembled WGS sequence"/>
</dbReference>